<feature type="region of interest" description="Disordered" evidence="1">
    <location>
        <begin position="63"/>
        <end position="83"/>
    </location>
</feature>
<evidence type="ECO:0000313" key="2">
    <source>
        <dbReference type="EMBL" id="KGJ71358.1"/>
    </source>
</evidence>
<feature type="compositionally biased region" description="Basic and acidic residues" evidence="1">
    <location>
        <begin position="71"/>
        <end position="80"/>
    </location>
</feature>
<gene>
    <name evidence="2" type="ORF">BJA5080_08187</name>
</gene>
<name>A0A837CRC8_9BRAD</name>
<reference evidence="2 3" key="1">
    <citation type="journal article" date="2014" name="BMC Genomics">
        <title>Comparative genomics of Bradyrhizobium japonicum CPAC 15 and Bradyrhizobium diazoefficiens CPAC 7: elite model strains for understanding symbiotic performance with soybean.</title>
        <authorList>
            <person name="Siqueira A.F."/>
            <person name="Ormeno-Orrillo E."/>
            <person name="Souza R.C."/>
            <person name="Rodrigues E.P."/>
            <person name="Almeida L.G."/>
            <person name="Barcellos F.G."/>
            <person name="Batista J.S."/>
            <person name="Nakatami A.S."/>
            <person name="Martinez-Romero E."/>
            <person name="Vasconcelos A.T."/>
            <person name="Hungria M."/>
        </authorList>
    </citation>
    <scope>NUCLEOTIDE SEQUENCE [LARGE SCALE GENOMIC DNA]</scope>
    <source>
        <strain evidence="2 3">SEMIA 5080</strain>
    </source>
</reference>
<organism evidence="2 3">
    <name type="scientific">Bradyrhizobium diazoefficiens SEMIA 5080</name>
    <dbReference type="NCBI Taxonomy" id="754504"/>
    <lineage>
        <taxon>Bacteria</taxon>
        <taxon>Pseudomonadati</taxon>
        <taxon>Pseudomonadota</taxon>
        <taxon>Alphaproteobacteria</taxon>
        <taxon>Hyphomicrobiales</taxon>
        <taxon>Nitrobacteraceae</taxon>
        <taxon>Bradyrhizobium</taxon>
    </lineage>
</organism>
<feature type="region of interest" description="Disordered" evidence="1">
    <location>
        <begin position="133"/>
        <end position="160"/>
    </location>
</feature>
<evidence type="ECO:0000256" key="1">
    <source>
        <dbReference type="SAM" id="MobiDB-lite"/>
    </source>
</evidence>
<accession>A0A837CRC8</accession>
<proteinExistence type="predicted"/>
<protein>
    <submittedName>
        <fullName evidence="2">Uncharacterized protein</fullName>
    </submittedName>
</protein>
<dbReference type="EMBL" id="ADOU02000003">
    <property type="protein sequence ID" value="KGJ71358.1"/>
    <property type="molecule type" value="Genomic_DNA"/>
</dbReference>
<comment type="caution">
    <text evidence="2">The sequence shown here is derived from an EMBL/GenBank/DDBJ whole genome shotgun (WGS) entry which is preliminary data.</text>
</comment>
<dbReference type="Proteomes" id="UP000024900">
    <property type="component" value="Unassembled WGS sequence"/>
</dbReference>
<dbReference type="AlphaFoldDB" id="A0A837CRC8"/>
<sequence length="160" mass="17509">MRRLGGRKLGGETRALIFHPGHLPPKIVEPHAIATRVDDMKDRVALMDHAELRRALRRLRAHGAVNRRAQRHDPGIDHGRNARGLQHGLQRQPSEDGHNRKANADLEQAANRREPAGTSGWEALSLTGSLTGSSCAGCNRSCKSRCNPRAPDSSSLLTDV</sequence>
<evidence type="ECO:0000313" key="3">
    <source>
        <dbReference type="Proteomes" id="UP000024900"/>
    </source>
</evidence>